<dbReference type="AlphaFoldDB" id="A0A4Y9XM78"/>
<proteinExistence type="predicted"/>
<sequence>MQTAELRYPIELAVGDLCDEPSNFAGVPGRLHLLLERRARWRHLSFRLHEVNTFPFLEHHQKQPEIDFFRNVLFESAGTSGGGMFNPLAVLLSQAPTARYIYRLNIDGRDVEVEKFAVDASRDLLVLLEAHFPDTVHFMGDGSDGYNYDNIDAPVYSLSTVSQFAGTTGSPCVHQTGA</sequence>
<organism evidence="1 2">
    <name type="scientific">Dentipellis fragilis</name>
    <dbReference type="NCBI Taxonomy" id="205917"/>
    <lineage>
        <taxon>Eukaryota</taxon>
        <taxon>Fungi</taxon>
        <taxon>Dikarya</taxon>
        <taxon>Basidiomycota</taxon>
        <taxon>Agaricomycotina</taxon>
        <taxon>Agaricomycetes</taxon>
        <taxon>Russulales</taxon>
        <taxon>Hericiaceae</taxon>
        <taxon>Dentipellis</taxon>
    </lineage>
</organism>
<accession>A0A4Y9XM78</accession>
<reference evidence="1 2" key="1">
    <citation type="submission" date="2019-02" db="EMBL/GenBank/DDBJ databases">
        <title>Genome sequencing of the rare red list fungi Dentipellis fragilis.</title>
        <authorList>
            <person name="Buettner E."/>
            <person name="Kellner H."/>
        </authorList>
    </citation>
    <scope>NUCLEOTIDE SEQUENCE [LARGE SCALE GENOMIC DNA]</scope>
    <source>
        <strain evidence="1 2">DSM 105465</strain>
    </source>
</reference>
<dbReference type="EMBL" id="SEOQ01001587">
    <property type="protein sequence ID" value="TFY51185.1"/>
    <property type="molecule type" value="Genomic_DNA"/>
</dbReference>
<evidence type="ECO:0000313" key="2">
    <source>
        <dbReference type="Proteomes" id="UP000298327"/>
    </source>
</evidence>
<dbReference type="OrthoDB" id="2745718at2759"/>
<protein>
    <submittedName>
        <fullName evidence="1">Uncharacterized protein</fullName>
    </submittedName>
</protein>
<keyword evidence="2" id="KW-1185">Reference proteome</keyword>
<name>A0A4Y9XM78_9AGAM</name>
<comment type="caution">
    <text evidence="1">The sequence shown here is derived from an EMBL/GenBank/DDBJ whole genome shotgun (WGS) entry which is preliminary data.</text>
</comment>
<evidence type="ECO:0000313" key="1">
    <source>
        <dbReference type="EMBL" id="TFY51185.1"/>
    </source>
</evidence>
<dbReference type="Proteomes" id="UP000298327">
    <property type="component" value="Unassembled WGS sequence"/>
</dbReference>
<gene>
    <name evidence="1" type="ORF">EVG20_g11123</name>
</gene>